<dbReference type="PANTHER" id="PTHR33154:SF33">
    <property type="entry name" value="TRANSCRIPTIONAL REPRESSOR SDPR"/>
    <property type="match status" value="1"/>
</dbReference>
<dbReference type="Proteomes" id="UP000078454">
    <property type="component" value="Unassembled WGS sequence"/>
</dbReference>
<dbReference type="AlphaFoldDB" id="A0A198AHW5"/>
<evidence type="ECO:0000256" key="2">
    <source>
        <dbReference type="ARBA" id="ARBA00023125"/>
    </source>
</evidence>
<reference evidence="5 6" key="1">
    <citation type="submission" date="2016-05" db="EMBL/GenBank/DDBJ databases">
        <title>Paenibacillus sp. 1ZS3-15 nov., isolated from the rhizosphere soil.</title>
        <authorList>
            <person name="Zhang X.X."/>
            <person name="Zhang J."/>
        </authorList>
    </citation>
    <scope>NUCLEOTIDE SEQUENCE [LARGE SCALE GENOMIC DNA]</scope>
    <source>
        <strain evidence="5 6">1ZS3-15</strain>
    </source>
</reference>
<dbReference type="Pfam" id="PF01022">
    <property type="entry name" value="HTH_5"/>
    <property type="match status" value="1"/>
</dbReference>
<keyword evidence="6" id="KW-1185">Reference proteome</keyword>
<evidence type="ECO:0000313" key="5">
    <source>
        <dbReference type="EMBL" id="OAS20660.1"/>
    </source>
</evidence>
<accession>A0A198AHW5</accession>
<protein>
    <submittedName>
        <fullName evidence="5">Transcriptional regulator</fullName>
    </submittedName>
</protein>
<keyword evidence="2" id="KW-0238">DNA-binding</keyword>
<dbReference type="SMART" id="SM00418">
    <property type="entry name" value="HTH_ARSR"/>
    <property type="match status" value="1"/>
</dbReference>
<dbReference type="NCBIfam" id="NF033789">
    <property type="entry name" value="repress_SdpR"/>
    <property type="match status" value="1"/>
</dbReference>
<name>A0A198AHW5_9BACL</name>
<keyword evidence="1" id="KW-0805">Transcription regulation</keyword>
<dbReference type="InterPro" id="IPR036388">
    <property type="entry name" value="WH-like_DNA-bd_sf"/>
</dbReference>
<evidence type="ECO:0000313" key="6">
    <source>
        <dbReference type="Proteomes" id="UP000078454"/>
    </source>
</evidence>
<dbReference type="GO" id="GO:0003700">
    <property type="term" value="F:DNA-binding transcription factor activity"/>
    <property type="evidence" value="ECO:0007669"/>
    <property type="project" value="InterPro"/>
</dbReference>
<dbReference type="EMBL" id="LYPB01000050">
    <property type="protein sequence ID" value="OAS20660.1"/>
    <property type="molecule type" value="Genomic_DNA"/>
</dbReference>
<dbReference type="STRING" id="1850517.A8708_19145"/>
<dbReference type="PROSITE" id="PS50987">
    <property type="entry name" value="HTH_ARSR_2"/>
    <property type="match status" value="1"/>
</dbReference>
<dbReference type="NCBIfam" id="NF033788">
    <property type="entry name" value="HTH_metalloreg"/>
    <property type="match status" value="1"/>
</dbReference>
<dbReference type="RefSeq" id="WP_068663284.1">
    <property type="nucleotide sequence ID" value="NZ_LYPB01000050.1"/>
</dbReference>
<dbReference type="InterPro" id="IPR047796">
    <property type="entry name" value="SdpR-like_repress"/>
</dbReference>
<dbReference type="Gene3D" id="1.10.10.10">
    <property type="entry name" value="Winged helix-like DNA-binding domain superfamily/Winged helix DNA-binding domain"/>
    <property type="match status" value="1"/>
</dbReference>
<feature type="domain" description="HTH arsR-type" evidence="4">
    <location>
        <begin position="1"/>
        <end position="87"/>
    </location>
</feature>
<evidence type="ECO:0000259" key="4">
    <source>
        <dbReference type="PROSITE" id="PS50987"/>
    </source>
</evidence>
<organism evidence="5 6">
    <name type="scientific">Paenibacillus oryzisoli</name>
    <dbReference type="NCBI Taxonomy" id="1850517"/>
    <lineage>
        <taxon>Bacteria</taxon>
        <taxon>Bacillati</taxon>
        <taxon>Bacillota</taxon>
        <taxon>Bacilli</taxon>
        <taxon>Bacillales</taxon>
        <taxon>Paenibacillaceae</taxon>
        <taxon>Paenibacillus</taxon>
    </lineage>
</organism>
<dbReference type="InterPro" id="IPR036390">
    <property type="entry name" value="WH_DNA-bd_sf"/>
</dbReference>
<dbReference type="SUPFAM" id="SSF46785">
    <property type="entry name" value="Winged helix' DNA-binding domain"/>
    <property type="match status" value="1"/>
</dbReference>
<dbReference type="InterPro" id="IPR051081">
    <property type="entry name" value="HTH_MetalResp_TranReg"/>
</dbReference>
<dbReference type="InterPro" id="IPR001845">
    <property type="entry name" value="HTH_ArsR_DNA-bd_dom"/>
</dbReference>
<evidence type="ECO:0000256" key="1">
    <source>
        <dbReference type="ARBA" id="ARBA00023015"/>
    </source>
</evidence>
<dbReference type="PRINTS" id="PR00778">
    <property type="entry name" value="HTHARSR"/>
</dbReference>
<comment type="caution">
    <text evidence="5">The sequence shown here is derived from an EMBL/GenBank/DDBJ whole genome shotgun (WGS) entry which is preliminary data.</text>
</comment>
<dbReference type="CDD" id="cd00090">
    <property type="entry name" value="HTH_ARSR"/>
    <property type="match status" value="1"/>
</dbReference>
<dbReference type="InterPro" id="IPR011991">
    <property type="entry name" value="ArsR-like_HTH"/>
</dbReference>
<proteinExistence type="predicted"/>
<dbReference type="PANTHER" id="PTHR33154">
    <property type="entry name" value="TRANSCRIPTIONAL REGULATOR, ARSR FAMILY"/>
    <property type="match status" value="1"/>
</dbReference>
<evidence type="ECO:0000256" key="3">
    <source>
        <dbReference type="ARBA" id="ARBA00023163"/>
    </source>
</evidence>
<dbReference type="OrthoDB" id="9799175at2"/>
<dbReference type="GO" id="GO:0003677">
    <property type="term" value="F:DNA binding"/>
    <property type="evidence" value="ECO:0007669"/>
    <property type="project" value="UniProtKB-KW"/>
</dbReference>
<gene>
    <name evidence="5" type="ORF">A8708_19145</name>
</gene>
<sequence length="92" mass="10565">MNEAFKALADPTRREILQLLREKSMNAGDIADHFKISKPSISHHLNLLKQAGLVMDERHGQHILYTLHTTVVEDVIGWMFNILNKQDKEESS</sequence>
<keyword evidence="3" id="KW-0804">Transcription</keyword>